<geneLocation type="plasmid" evidence="3 4">
    <name>unnamed1</name>
</geneLocation>
<dbReference type="GO" id="GO:0000160">
    <property type="term" value="P:phosphorelay signal transduction system"/>
    <property type="evidence" value="ECO:0007669"/>
    <property type="project" value="InterPro"/>
</dbReference>
<reference evidence="3 4" key="1">
    <citation type="journal article" date="2014" name="World J. Microbiol. Biotechnol.">
        <title>Biodiversity and physiological characteristics of Antarctic and Arctic lichens-associated bacteria.</title>
        <authorList>
            <person name="Lee Y.M."/>
            <person name="Kim E.H."/>
            <person name="Lee H.K."/>
            <person name="Hong S.G."/>
        </authorList>
    </citation>
    <scope>NUCLEOTIDE SEQUENCE [LARGE SCALE GENOMIC DNA]</scope>
    <source>
        <strain evidence="3 4">PAMC 26569</strain>
        <plasmid evidence="3">unnamed1</plasmid>
    </source>
</reference>
<protein>
    <submittedName>
        <fullName evidence="3">Response regulator</fullName>
    </submittedName>
</protein>
<dbReference type="EMBL" id="CP053709">
    <property type="protein sequence ID" value="QKE92984.1"/>
    <property type="molecule type" value="Genomic_DNA"/>
</dbReference>
<accession>A0A6M8HWM3</accession>
<dbReference type="KEGG" id="lck:HN018_22510"/>
<dbReference type="InterPro" id="IPR011006">
    <property type="entry name" value="CheY-like_superfamily"/>
</dbReference>
<name>A0A6M8HWM3_9PROT</name>
<dbReference type="Pfam" id="PF00072">
    <property type="entry name" value="Response_reg"/>
    <property type="match status" value="1"/>
</dbReference>
<evidence type="ECO:0000256" key="1">
    <source>
        <dbReference type="PROSITE-ProRule" id="PRU00169"/>
    </source>
</evidence>
<dbReference type="PROSITE" id="PS50110">
    <property type="entry name" value="RESPONSE_REGULATORY"/>
    <property type="match status" value="1"/>
</dbReference>
<evidence type="ECO:0000313" key="3">
    <source>
        <dbReference type="EMBL" id="QKE92984.1"/>
    </source>
</evidence>
<dbReference type="InterPro" id="IPR001789">
    <property type="entry name" value="Sig_transdc_resp-reg_receiver"/>
</dbReference>
<proteinExistence type="predicted"/>
<dbReference type="CDD" id="cd00156">
    <property type="entry name" value="REC"/>
    <property type="match status" value="1"/>
</dbReference>
<keyword evidence="1" id="KW-0597">Phosphoprotein</keyword>
<gene>
    <name evidence="3" type="ORF">HN018_22510</name>
</gene>
<dbReference type="AlphaFoldDB" id="A0A6M8HWM3"/>
<keyword evidence="4" id="KW-1185">Reference proteome</keyword>
<dbReference type="Gene3D" id="3.40.50.2300">
    <property type="match status" value="1"/>
</dbReference>
<feature type="domain" description="Response regulatory" evidence="2">
    <location>
        <begin position="1"/>
        <end position="66"/>
    </location>
</feature>
<evidence type="ECO:0000259" key="2">
    <source>
        <dbReference type="PROSITE" id="PS50110"/>
    </source>
</evidence>
<dbReference type="SUPFAM" id="SSF52172">
    <property type="entry name" value="CheY-like"/>
    <property type="match status" value="1"/>
</dbReference>
<sequence>MTDINMPDFNGFDVAERARERHPGLPIVFVTALADQVYAPVNEEPFHCFPKPFALQTLVTTVDEMLAGR</sequence>
<keyword evidence="3" id="KW-0614">Plasmid</keyword>
<dbReference type="Proteomes" id="UP000500767">
    <property type="component" value="Plasmid unnamed1"/>
</dbReference>
<organism evidence="3 4">
    <name type="scientific">Lichenicola cladoniae</name>
    <dbReference type="NCBI Taxonomy" id="1484109"/>
    <lineage>
        <taxon>Bacteria</taxon>
        <taxon>Pseudomonadati</taxon>
        <taxon>Pseudomonadota</taxon>
        <taxon>Alphaproteobacteria</taxon>
        <taxon>Acetobacterales</taxon>
        <taxon>Acetobacteraceae</taxon>
        <taxon>Lichenicola</taxon>
    </lineage>
</organism>
<evidence type="ECO:0000313" key="4">
    <source>
        <dbReference type="Proteomes" id="UP000500767"/>
    </source>
</evidence>
<dbReference type="RefSeq" id="WP_172443540.1">
    <property type="nucleotide sequence ID" value="NZ_CP053709.1"/>
</dbReference>
<feature type="modified residue" description="4-aspartylphosphate" evidence="1">
    <location>
        <position position="3"/>
    </location>
</feature>